<evidence type="ECO:0000313" key="5">
    <source>
        <dbReference type="Proteomes" id="UP001202922"/>
    </source>
</evidence>
<evidence type="ECO:0000256" key="1">
    <source>
        <dbReference type="ARBA" id="ARBA00022801"/>
    </source>
</evidence>
<reference evidence="4 5" key="1">
    <citation type="submission" date="2022-03" db="EMBL/GenBank/DDBJ databases">
        <title>Sinomonas sp. isolated from a soil.</title>
        <authorList>
            <person name="Han J."/>
            <person name="Kim D.-U."/>
        </authorList>
    </citation>
    <scope>NUCLEOTIDE SEQUENCE [LARGE SCALE GENOMIC DNA]</scope>
    <source>
        <strain evidence="4 5">5-5</strain>
    </source>
</reference>
<dbReference type="GO" id="GO:0016787">
    <property type="term" value="F:hydrolase activity"/>
    <property type="evidence" value="ECO:0007669"/>
    <property type="project" value="UniProtKB-KW"/>
</dbReference>
<dbReference type="PROSITE" id="PS50263">
    <property type="entry name" value="CN_HYDROLASE"/>
    <property type="match status" value="1"/>
</dbReference>
<protein>
    <submittedName>
        <fullName evidence="4">Carbon-nitrogen hydrolase family protein</fullName>
    </submittedName>
</protein>
<keyword evidence="1 4" id="KW-0378">Hydrolase</keyword>
<dbReference type="InterPro" id="IPR003010">
    <property type="entry name" value="C-N_Hydrolase"/>
</dbReference>
<dbReference type="Proteomes" id="UP001202922">
    <property type="component" value="Unassembled WGS sequence"/>
</dbReference>
<dbReference type="InterPro" id="IPR036526">
    <property type="entry name" value="C-N_Hydrolase_sf"/>
</dbReference>
<evidence type="ECO:0000256" key="2">
    <source>
        <dbReference type="SAM" id="MobiDB-lite"/>
    </source>
</evidence>
<proteinExistence type="predicted"/>
<keyword evidence="5" id="KW-1185">Reference proteome</keyword>
<organism evidence="4 5">
    <name type="scientific">Sinomonas terrae</name>
    <dbReference type="NCBI Taxonomy" id="2908838"/>
    <lineage>
        <taxon>Bacteria</taxon>
        <taxon>Bacillati</taxon>
        <taxon>Actinomycetota</taxon>
        <taxon>Actinomycetes</taxon>
        <taxon>Micrococcales</taxon>
        <taxon>Micrococcaceae</taxon>
        <taxon>Sinomonas</taxon>
    </lineage>
</organism>
<feature type="domain" description="CN hydrolase" evidence="3">
    <location>
        <begin position="1"/>
        <end position="236"/>
    </location>
</feature>
<dbReference type="PANTHER" id="PTHR43674:SF2">
    <property type="entry name" value="BETA-UREIDOPROPIONASE"/>
    <property type="match status" value="1"/>
</dbReference>
<comment type="caution">
    <text evidence="4">The sequence shown here is derived from an EMBL/GenBank/DDBJ whole genome shotgun (WGS) entry which is preliminary data.</text>
</comment>
<gene>
    <name evidence="4" type="ORF">L0M17_20590</name>
</gene>
<name>A0ABS9U725_9MICC</name>
<dbReference type="SUPFAM" id="SSF56317">
    <property type="entry name" value="Carbon-nitrogen hydrolase"/>
    <property type="match status" value="1"/>
</dbReference>
<dbReference type="RefSeq" id="WP_241056226.1">
    <property type="nucleotide sequence ID" value="NZ_JAKZBV010000001.1"/>
</dbReference>
<dbReference type="EMBL" id="JAKZBV010000001">
    <property type="protein sequence ID" value="MCH6472331.1"/>
    <property type="molecule type" value="Genomic_DNA"/>
</dbReference>
<feature type="region of interest" description="Disordered" evidence="2">
    <location>
        <begin position="279"/>
        <end position="308"/>
    </location>
</feature>
<evidence type="ECO:0000313" key="4">
    <source>
        <dbReference type="EMBL" id="MCH6472331.1"/>
    </source>
</evidence>
<dbReference type="Gene3D" id="3.60.110.10">
    <property type="entry name" value="Carbon-nitrogen hydrolase"/>
    <property type="match status" value="1"/>
</dbReference>
<dbReference type="CDD" id="cd07197">
    <property type="entry name" value="nitrilase"/>
    <property type="match status" value="1"/>
</dbReference>
<evidence type="ECO:0000259" key="3">
    <source>
        <dbReference type="PROSITE" id="PS50263"/>
    </source>
</evidence>
<sequence length="308" mass="33023">MVVQAPPQLIGAPLDGFADEARRALERHPEAKLLAFPELHLFGDGYPDLQREEALRGAAEPLDGPRVEALASLASELGVWLAPGSVCELGEHGELFNTQIVLSPEGRLAGSYRKIFPWRPHEPYVPGDRFAVLDLDGIGRVGLNICYDAWFPETTRQLSWMGAEVILNVVKTTTADRAQELVLARANAIVNQVFVVSVNCAGPTGMGQSLIVDPEGGVIAEAPDAEPMLLAADLDLAAVDRVRAHGTAGVNRMWSQFRPGEPAIQLPVYGGRIDPRTWQPSTFSSPATGSSPTTGHVDVVPATVRSVS</sequence>
<accession>A0ABS9U725</accession>
<dbReference type="Pfam" id="PF00795">
    <property type="entry name" value="CN_hydrolase"/>
    <property type="match status" value="1"/>
</dbReference>
<dbReference type="InterPro" id="IPR050345">
    <property type="entry name" value="Aliph_Amidase/BUP"/>
</dbReference>
<feature type="compositionally biased region" description="Low complexity" evidence="2">
    <location>
        <begin position="280"/>
        <end position="294"/>
    </location>
</feature>
<dbReference type="PANTHER" id="PTHR43674">
    <property type="entry name" value="NITRILASE C965.09-RELATED"/>
    <property type="match status" value="1"/>
</dbReference>